<proteinExistence type="predicted"/>
<comment type="caution">
    <text evidence="1">The sequence shown here is derived from an EMBL/GenBank/DDBJ whole genome shotgun (WGS) entry which is preliminary data.</text>
</comment>
<evidence type="ECO:0000313" key="1">
    <source>
        <dbReference type="EMBL" id="KAJ8395819.1"/>
    </source>
</evidence>
<dbReference type="Proteomes" id="UP001221898">
    <property type="component" value="Unassembled WGS sequence"/>
</dbReference>
<dbReference type="EMBL" id="JAINUG010000113">
    <property type="protein sequence ID" value="KAJ8395819.1"/>
    <property type="molecule type" value="Genomic_DNA"/>
</dbReference>
<reference evidence="1" key="1">
    <citation type="journal article" date="2023" name="Science">
        <title>Genome structures resolve the early diversification of teleost fishes.</title>
        <authorList>
            <person name="Parey E."/>
            <person name="Louis A."/>
            <person name="Montfort J."/>
            <person name="Bouchez O."/>
            <person name="Roques C."/>
            <person name="Iampietro C."/>
            <person name="Lluch J."/>
            <person name="Castinel A."/>
            <person name="Donnadieu C."/>
            <person name="Desvignes T."/>
            <person name="Floi Bucao C."/>
            <person name="Jouanno E."/>
            <person name="Wen M."/>
            <person name="Mejri S."/>
            <person name="Dirks R."/>
            <person name="Jansen H."/>
            <person name="Henkel C."/>
            <person name="Chen W.J."/>
            <person name="Zahm M."/>
            <person name="Cabau C."/>
            <person name="Klopp C."/>
            <person name="Thompson A.W."/>
            <person name="Robinson-Rechavi M."/>
            <person name="Braasch I."/>
            <person name="Lecointre G."/>
            <person name="Bobe J."/>
            <person name="Postlethwait J.H."/>
            <person name="Berthelot C."/>
            <person name="Roest Crollius H."/>
            <person name="Guiguen Y."/>
        </authorList>
    </citation>
    <scope>NUCLEOTIDE SEQUENCE</scope>
    <source>
        <strain evidence="1">NC1722</strain>
    </source>
</reference>
<accession>A0AAD7WH49</accession>
<gene>
    <name evidence="1" type="ORF">AAFF_G00028660</name>
</gene>
<dbReference type="AlphaFoldDB" id="A0AAD7WH49"/>
<name>A0AAD7WH49_9TELE</name>
<evidence type="ECO:0000313" key="2">
    <source>
        <dbReference type="Proteomes" id="UP001221898"/>
    </source>
</evidence>
<organism evidence="1 2">
    <name type="scientific">Aldrovandia affinis</name>
    <dbReference type="NCBI Taxonomy" id="143900"/>
    <lineage>
        <taxon>Eukaryota</taxon>
        <taxon>Metazoa</taxon>
        <taxon>Chordata</taxon>
        <taxon>Craniata</taxon>
        <taxon>Vertebrata</taxon>
        <taxon>Euteleostomi</taxon>
        <taxon>Actinopterygii</taxon>
        <taxon>Neopterygii</taxon>
        <taxon>Teleostei</taxon>
        <taxon>Notacanthiformes</taxon>
        <taxon>Halosauridae</taxon>
        <taxon>Aldrovandia</taxon>
    </lineage>
</organism>
<protein>
    <submittedName>
        <fullName evidence="1">Uncharacterized protein</fullName>
    </submittedName>
</protein>
<keyword evidence="2" id="KW-1185">Reference proteome</keyword>
<sequence>MHQQSFPQGQPISKGAVQRERPLDMSQQLLMFAKQCEVPETQTSCGQTHTASTNRDLNADGQLMDFHSFGRAEDSARRPAGPRAHVKRHLFLERSTKPENIVTGAFNDIPLHGAAESESHLRSVGNAVLHDPHTWAASGMPTADHSPTKPVRPPPGFQPLQHLFPQLFPPPKMTLQPRLNPLQVPTGPPLNQMNFPHEVPSPFFLFLPGQPAMPILFPGNVLDPSCLTSGLSTVALPTSLQGHFSRVPASLGGF</sequence>